<feature type="region of interest" description="Disordered" evidence="1">
    <location>
        <begin position="1"/>
        <end position="24"/>
    </location>
</feature>
<sequence length="102" mass="11040">MRYRVSEPAGPLKLGGDDRHLVDVGPSKPSVPLRDGLAEHRIGENDGQIQPIMILEQLPDGGRAVAHRRADATPDEPITDIPLTYTAHPLLRDDPPPAATAR</sequence>
<dbReference type="Proteomes" id="UP000179627">
    <property type="component" value="Unassembled WGS sequence"/>
</dbReference>
<evidence type="ECO:0000313" key="3">
    <source>
        <dbReference type="Proteomes" id="UP000179627"/>
    </source>
</evidence>
<comment type="caution">
    <text evidence="2">The sequence shown here is derived from an EMBL/GenBank/DDBJ whole genome shotgun (WGS) entry which is preliminary data.</text>
</comment>
<reference evidence="3" key="1">
    <citation type="submission" date="2016-07" db="EMBL/GenBank/DDBJ databases">
        <title>Sequence Frankia sp. strain CcI1.17.</title>
        <authorList>
            <person name="Ghodhbane-Gtari F."/>
            <person name="Swanson E."/>
            <person name="Gueddou A."/>
            <person name="Morris K."/>
            <person name="Hezbri K."/>
            <person name="Ktari A."/>
            <person name="Nouioui I."/>
            <person name="Abebe-Akele F."/>
            <person name="Simpson S."/>
            <person name="Thomas K."/>
            <person name="Gtari M."/>
            <person name="Tisa L.S."/>
            <person name="Hurst S."/>
        </authorList>
    </citation>
    <scope>NUCLEOTIDE SEQUENCE [LARGE SCALE GENOMIC DNA]</scope>
    <source>
        <strain evidence="3">Cc1.17</strain>
    </source>
</reference>
<feature type="region of interest" description="Disordered" evidence="1">
    <location>
        <begin position="65"/>
        <end position="102"/>
    </location>
</feature>
<evidence type="ECO:0000313" key="2">
    <source>
        <dbReference type="EMBL" id="OHV28466.1"/>
    </source>
</evidence>
<dbReference type="EMBL" id="MBLM01000178">
    <property type="protein sequence ID" value="OHV28466.1"/>
    <property type="molecule type" value="Genomic_DNA"/>
</dbReference>
<protein>
    <submittedName>
        <fullName evidence="2">Uncharacterized protein</fullName>
    </submittedName>
</protein>
<name>A0A1S1Q4D2_9ACTN</name>
<gene>
    <name evidence="2" type="ORF">CC117_30385</name>
</gene>
<accession>A0A1S1Q4D2</accession>
<evidence type="ECO:0000256" key="1">
    <source>
        <dbReference type="SAM" id="MobiDB-lite"/>
    </source>
</evidence>
<keyword evidence="3" id="KW-1185">Reference proteome</keyword>
<proteinExistence type="predicted"/>
<dbReference type="AlphaFoldDB" id="A0A1S1Q4D2"/>
<organism evidence="2 3">
    <name type="scientific">Parafrankia colletiae</name>
    <dbReference type="NCBI Taxonomy" id="573497"/>
    <lineage>
        <taxon>Bacteria</taxon>
        <taxon>Bacillati</taxon>
        <taxon>Actinomycetota</taxon>
        <taxon>Actinomycetes</taxon>
        <taxon>Frankiales</taxon>
        <taxon>Frankiaceae</taxon>
        <taxon>Parafrankia</taxon>
    </lineage>
</organism>